<evidence type="ECO:0000256" key="5">
    <source>
        <dbReference type="ARBA" id="ARBA00072632"/>
    </source>
</evidence>
<dbReference type="GO" id="GO:0016787">
    <property type="term" value="F:hydrolase activity"/>
    <property type="evidence" value="ECO:0007669"/>
    <property type="project" value="UniProtKB-KW"/>
</dbReference>
<evidence type="ECO:0000256" key="2">
    <source>
        <dbReference type="ARBA" id="ARBA00022473"/>
    </source>
</evidence>
<keyword evidence="2" id="KW-0217">Developmental protein</keyword>
<sequence>MGVPISGTSTKTQGVKEDVIVESGAYLSKTVNPVLLKGLIQLCRQKPDNPLVWLADWLLANNPNIAKTS</sequence>
<evidence type="ECO:0000256" key="3">
    <source>
        <dbReference type="ARBA" id="ARBA00022801"/>
    </source>
</evidence>
<dbReference type="InterPro" id="IPR007858">
    <property type="entry name" value="Dpy-30_motif"/>
</dbReference>
<dbReference type="FunFam" id="1.20.890.10:FF:000008">
    <property type="entry name" value="Nucleoside diphosphate kinase homolog 5"/>
    <property type="match status" value="1"/>
</dbReference>
<protein>
    <recommendedName>
        <fullName evidence="5">Nucleoside diphosphate kinase homolog 5</fullName>
    </recommendedName>
    <alternativeName>
        <fullName evidence="6">3'-5' exonuclease NME5</fullName>
    </alternativeName>
</protein>
<organism evidence="7 8">
    <name type="scientific">Oedothorax gibbosus</name>
    <dbReference type="NCBI Taxonomy" id="931172"/>
    <lineage>
        <taxon>Eukaryota</taxon>
        <taxon>Metazoa</taxon>
        <taxon>Ecdysozoa</taxon>
        <taxon>Arthropoda</taxon>
        <taxon>Chelicerata</taxon>
        <taxon>Arachnida</taxon>
        <taxon>Araneae</taxon>
        <taxon>Araneomorphae</taxon>
        <taxon>Entelegynae</taxon>
        <taxon>Araneoidea</taxon>
        <taxon>Linyphiidae</taxon>
        <taxon>Erigoninae</taxon>
        <taxon>Oedothorax</taxon>
    </lineage>
</organism>
<evidence type="ECO:0000256" key="6">
    <source>
        <dbReference type="ARBA" id="ARBA00080200"/>
    </source>
</evidence>
<evidence type="ECO:0000313" key="7">
    <source>
        <dbReference type="EMBL" id="KAG8189739.1"/>
    </source>
</evidence>
<dbReference type="EMBL" id="JAFNEN010000205">
    <property type="protein sequence ID" value="KAG8189739.1"/>
    <property type="molecule type" value="Genomic_DNA"/>
</dbReference>
<evidence type="ECO:0000256" key="4">
    <source>
        <dbReference type="ARBA" id="ARBA00023273"/>
    </source>
</evidence>
<dbReference type="Proteomes" id="UP000827092">
    <property type="component" value="Unassembled WGS sequence"/>
</dbReference>
<reference evidence="7 8" key="1">
    <citation type="journal article" date="2022" name="Nat. Ecol. Evol.">
        <title>A masculinizing supergene underlies an exaggerated male reproductive morph in a spider.</title>
        <authorList>
            <person name="Hendrickx F."/>
            <person name="De Corte Z."/>
            <person name="Sonet G."/>
            <person name="Van Belleghem S.M."/>
            <person name="Kostlbacher S."/>
            <person name="Vangestel C."/>
        </authorList>
    </citation>
    <scope>NUCLEOTIDE SEQUENCE [LARGE SCALE GENOMIC DNA]</scope>
    <source>
        <strain evidence="7">W744_W776</strain>
    </source>
</reference>
<keyword evidence="8" id="KW-1185">Reference proteome</keyword>
<accession>A0AAV6UZS3</accession>
<evidence type="ECO:0000256" key="1">
    <source>
        <dbReference type="ARBA" id="ARBA00004138"/>
    </source>
</evidence>
<dbReference type="GO" id="GO:0005929">
    <property type="term" value="C:cilium"/>
    <property type="evidence" value="ECO:0007669"/>
    <property type="project" value="UniProtKB-SubCell"/>
</dbReference>
<dbReference type="Pfam" id="PF05186">
    <property type="entry name" value="Dpy-30"/>
    <property type="match status" value="1"/>
</dbReference>
<comment type="caution">
    <text evidence="7">The sequence shown here is derived from an EMBL/GenBank/DDBJ whole genome shotgun (WGS) entry which is preliminary data.</text>
</comment>
<comment type="subcellular location">
    <subcellularLocation>
        <location evidence="1">Cell projection</location>
        <location evidence="1">Cilium</location>
    </subcellularLocation>
</comment>
<name>A0AAV6UZS3_9ARAC</name>
<dbReference type="AlphaFoldDB" id="A0AAV6UZS3"/>
<keyword evidence="4" id="KW-0966">Cell projection</keyword>
<dbReference type="Gene3D" id="1.20.890.10">
    <property type="entry name" value="cAMP-dependent protein kinase regulatory subunit, dimerization-anchoring domain"/>
    <property type="match status" value="1"/>
</dbReference>
<gene>
    <name evidence="7" type="ORF">JTE90_012917</name>
</gene>
<dbReference type="CDD" id="cd22970">
    <property type="entry name" value="DD_NDKH5-like"/>
    <property type="match status" value="1"/>
</dbReference>
<keyword evidence="3" id="KW-0378">Hydrolase</keyword>
<evidence type="ECO:0000313" key="8">
    <source>
        <dbReference type="Proteomes" id="UP000827092"/>
    </source>
</evidence>
<proteinExistence type="predicted"/>